<feature type="region of interest" description="Disordered" evidence="4">
    <location>
        <begin position="398"/>
        <end position="422"/>
    </location>
</feature>
<feature type="compositionally biased region" description="Low complexity" evidence="4">
    <location>
        <begin position="509"/>
        <end position="518"/>
    </location>
</feature>
<dbReference type="Gene3D" id="2.130.10.10">
    <property type="entry name" value="YVTN repeat-like/Quinoprotein amine dehydrogenase"/>
    <property type="match status" value="2"/>
</dbReference>
<proteinExistence type="predicted"/>
<dbReference type="PANTHER" id="PTHR22847:SF637">
    <property type="entry name" value="WD REPEAT DOMAIN 5B"/>
    <property type="match status" value="1"/>
</dbReference>
<feature type="repeat" description="WD" evidence="3">
    <location>
        <begin position="110"/>
        <end position="151"/>
    </location>
</feature>
<accession>A0A9P7DXS5</accession>
<dbReference type="SMART" id="SM00320">
    <property type="entry name" value="WD40"/>
    <property type="match status" value="6"/>
</dbReference>
<reference evidence="5" key="1">
    <citation type="journal article" date="2020" name="New Phytol.">
        <title>Comparative genomics reveals dynamic genome evolution in host specialist ectomycorrhizal fungi.</title>
        <authorList>
            <person name="Lofgren L.A."/>
            <person name="Nguyen N.H."/>
            <person name="Vilgalys R."/>
            <person name="Ruytinx J."/>
            <person name="Liao H.L."/>
            <person name="Branco S."/>
            <person name="Kuo A."/>
            <person name="LaButti K."/>
            <person name="Lipzen A."/>
            <person name="Andreopoulos W."/>
            <person name="Pangilinan J."/>
            <person name="Riley R."/>
            <person name="Hundley H."/>
            <person name="Na H."/>
            <person name="Barry K."/>
            <person name="Grigoriev I.V."/>
            <person name="Stajich J.E."/>
            <person name="Kennedy P.G."/>
        </authorList>
    </citation>
    <scope>NUCLEOTIDE SEQUENCE</scope>
    <source>
        <strain evidence="5">MN1</strain>
    </source>
</reference>
<dbReference type="InterPro" id="IPR001680">
    <property type="entry name" value="WD40_rpt"/>
</dbReference>
<dbReference type="Pfam" id="PF00400">
    <property type="entry name" value="WD40"/>
    <property type="match status" value="3"/>
</dbReference>
<organism evidence="5 6">
    <name type="scientific">Suillus subaureus</name>
    <dbReference type="NCBI Taxonomy" id="48587"/>
    <lineage>
        <taxon>Eukaryota</taxon>
        <taxon>Fungi</taxon>
        <taxon>Dikarya</taxon>
        <taxon>Basidiomycota</taxon>
        <taxon>Agaricomycotina</taxon>
        <taxon>Agaricomycetes</taxon>
        <taxon>Agaricomycetidae</taxon>
        <taxon>Boletales</taxon>
        <taxon>Suillineae</taxon>
        <taxon>Suillaceae</taxon>
        <taxon>Suillus</taxon>
    </lineage>
</organism>
<evidence type="ECO:0008006" key="7">
    <source>
        <dbReference type="Google" id="ProtNLM"/>
    </source>
</evidence>
<dbReference type="GO" id="GO:1990234">
    <property type="term" value="C:transferase complex"/>
    <property type="evidence" value="ECO:0007669"/>
    <property type="project" value="UniProtKB-ARBA"/>
</dbReference>
<dbReference type="RefSeq" id="XP_041187386.1">
    <property type="nucleotide sequence ID" value="XM_041344203.1"/>
</dbReference>
<dbReference type="GeneID" id="64638219"/>
<sequence>MASTSMQSTTTNTTMVLTPTMTLRGHEDYIRSISYFPGGERMISGSDDLTTRQWNMKAGKEIPKSRDDCRRQVRAVAVSRDGRWVVTGGSHSGRGELKACDVQTGVVKTFEGHSEETYCIDISADSTLLASGTLGRLARIWNLGTGKLVVGPFTSVQGLGAVRFSQDSKKLAVMSDVGKCLEVWDVHKQKMDVRAGKFGYDPMIYASMFWTKNSTIIAAFSFTGDPAKTIYEFDASTLKTVGVPFKGHTMVLAGLALSSDDTLLVSACYETIKLWAFESRHLLASFDVLPIHSLALSPDSRQLAYASGSDIYIHNTPAEILASIGPAPDAQASTSAQKKSNLADLLKSDATRRPGAVRRNPVTSPVISYPPRQRPPPAVDPQQSIFVRRLRKLLRLPPRANAVSNDQPRDPLDFPATSALPPNHSLLAQATNLETSPPPRHASGLTQFLRQHIPLRSRPNHEPPEIEVAAGRKFTRLAAARLPEYKKVDDTRHRSRQQLAASSAVAANDPPSESSDLDSLPDVHWCKAFLCYYSCWSHGRLRMPPRWRLERVYPLQQAGTTSGSGGGSRGRS</sequence>
<name>A0A9P7DXS5_9AGAM</name>
<dbReference type="PROSITE" id="PS50082">
    <property type="entry name" value="WD_REPEATS_2"/>
    <property type="match status" value="2"/>
</dbReference>
<evidence type="ECO:0000256" key="4">
    <source>
        <dbReference type="SAM" id="MobiDB-lite"/>
    </source>
</evidence>
<dbReference type="OrthoDB" id="2687506at2759"/>
<comment type="caution">
    <text evidence="5">The sequence shown here is derived from an EMBL/GenBank/DDBJ whole genome shotgun (WGS) entry which is preliminary data.</text>
</comment>
<evidence type="ECO:0000256" key="1">
    <source>
        <dbReference type="ARBA" id="ARBA00022574"/>
    </source>
</evidence>
<protein>
    <recommendedName>
        <fullName evidence="7">Anaphase-promoting complex subunit 4 WD40 domain-containing protein</fullName>
    </recommendedName>
</protein>
<feature type="region of interest" description="Disordered" evidence="4">
    <location>
        <begin position="328"/>
        <end position="380"/>
    </location>
</feature>
<dbReference type="PROSITE" id="PS50294">
    <property type="entry name" value="WD_REPEATS_REGION"/>
    <property type="match status" value="2"/>
</dbReference>
<dbReference type="SUPFAM" id="SSF82171">
    <property type="entry name" value="DPP6 N-terminal domain-like"/>
    <property type="match status" value="1"/>
</dbReference>
<evidence type="ECO:0000313" key="5">
    <source>
        <dbReference type="EMBL" id="KAG1805688.1"/>
    </source>
</evidence>
<gene>
    <name evidence="5" type="ORF">BJ212DRAFT_851242</name>
</gene>
<evidence type="ECO:0000256" key="3">
    <source>
        <dbReference type="PROSITE-ProRule" id="PRU00221"/>
    </source>
</evidence>
<keyword evidence="2" id="KW-0677">Repeat</keyword>
<dbReference type="InterPro" id="IPR015943">
    <property type="entry name" value="WD40/YVTN_repeat-like_dom_sf"/>
</dbReference>
<feature type="compositionally biased region" description="Polar residues" evidence="4">
    <location>
        <begin position="331"/>
        <end position="340"/>
    </location>
</feature>
<keyword evidence="6" id="KW-1185">Reference proteome</keyword>
<feature type="repeat" description="WD" evidence="3">
    <location>
        <begin position="23"/>
        <end position="64"/>
    </location>
</feature>
<evidence type="ECO:0000256" key="2">
    <source>
        <dbReference type="ARBA" id="ARBA00022737"/>
    </source>
</evidence>
<dbReference type="Proteomes" id="UP000807769">
    <property type="component" value="Unassembled WGS sequence"/>
</dbReference>
<feature type="region of interest" description="Disordered" evidence="4">
    <location>
        <begin position="487"/>
        <end position="518"/>
    </location>
</feature>
<dbReference type="EMBL" id="JABBWG010000051">
    <property type="protein sequence ID" value="KAG1805688.1"/>
    <property type="molecule type" value="Genomic_DNA"/>
</dbReference>
<dbReference type="PANTHER" id="PTHR22847">
    <property type="entry name" value="WD40 REPEAT PROTEIN"/>
    <property type="match status" value="1"/>
</dbReference>
<keyword evidence="1 3" id="KW-0853">WD repeat</keyword>
<evidence type="ECO:0000313" key="6">
    <source>
        <dbReference type="Proteomes" id="UP000807769"/>
    </source>
</evidence>
<dbReference type="AlphaFoldDB" id="A0A9P7DXS5"/>